<evidence type="ECO:0000256" key="14">
    <source>
        <dbReference type="PROSITE-ProRule" id="PRU01193"/>
    </source>
</evidence>
<evidence type="ECO:0000259" key="16">
    <source>
        <dbReference type="PROSITE" id="PS51371"/>
    </source>
</evidence>
<evidence type="ECO:0000256" key="8">
    <source>
        <dbReference type="ARBA" id="ARBA00023122"/>
    </source>
</evidence>
<dbReference type="Pfam" id="PF03471">
    <property type="entry name" value="CorC_HlyC"/>
    <property type="match status" value="1"/>
</dbReference>
<evidence type="ECO:0000256" key="2">
    <source>
        <dbReference type="ARBA" id="ARBA00022448"/>
    </source>
</evidence>
<organism evidence="18 19">
    <name type="scientific">Pantoea anthophila</name>
    <dbReference type="NCBI Taxonomy" id="470931"/>
    <lineage>
        <taxon>Bacteria</taxon>
        <taxon>Pseudomonadati</taxon>
        <taxon>Pseudomonadota</taxon>
        <taxon>Gammaproteobacteria</taxon>
        <taxon>Enterobacterales</taxon>
        <taxon>Erwiniaceae</taxon>
        <taxon>Pantoea</taxon>
    </lineage>
</organism>
<dbReference type="PANTHER" id="PTHR22777">
    <property type="entry name" value="HEMOLYSIN-RELATED"/>
    <property type="match status" value="1"/>
</dbReference>
<evidence type="ECO:0000256" key="6">
    <source>
        <dbReference type="ARBA" id="ARBA00022737"/>
    </source>
</evidence>
<evidence type="ECO:0000313" key="18">
    <source>
        <dbReference type="EMBL" id="TPV23146.1"/>
    </source>
</evidence>
<evidence type="ECO:0000256" key="3">
    <source>
        <dbReference type="ARBA" id="ARBA00022475"/>
    </source>
</evidence>
<feature type="transmembrane region" description="Helical" evidence="15">
    <location>
        <begin position="100"/>
        <end position="121"/>
    </location>
</feature>
<dbReference type="CDD" id="cd04590">
    <property type="entry name" value="CBS_pair_CorC_HlyC_assoc"/>
    <property type="match status" value="1"/>
</dbReference>
<keyword evidence="9 14" id="KW-0472">Membrane</keyword>
<keyword evidence="5 14" id="KW-0812">Transmembrane</keyword>
<comment type="caution">
    <text evidence="18">The sequence shown here is derived from an EMBL/GenBank/DDBJ whole genome shotgun (WGS) entry which is preliminary data.</text>
</comment>
<feature type="transmembrane region" description="Helical" evidence="15">
    <location>
        <begin position="6"/>
        <end position="28"/>
    </location>
</feature>
<evidence type="ECO:0000256" key="7">
    <source>
        <dbReference type="ARBA" id="ARBA00022989"/>
    </source>
</evidence>
<evidence type="ECO:0000256" key="12">
    <source>
        <dbReference type="ARBA" id="ARBA00039818"/>
    </source>
</evidence>
<dbReference type="InterPro" id="IPR044751">
    <property type="entry name" value="Ion_transp-like_CBS"/>
</dbReference>
<dbReference type="InterPro" id="IPR000644">
    <property type="entry name" value="CBS_dom"/>
</dbReference>
<keyword evidence="4" id="KW-0997">Cell inner membrane</keyword>
<accession>A0ABY2Z4Y4</accession>
<comment type="function">
    <text evidence="10">Involved in cadaverine and putrescine tolerance in stationary phase. May facilitate the efflux of both cadaverine and putrescine from the cytoplasm, reducing potentially toxic levels under certain stress conditions.</text>
</comment>
<dbReference type="PROSITE" id="PS51371">
    <property type="entry name" value="CBS"/>
    <property type="match status" value="1"/>
</dbReference>
<keyword evidence="2" id="KW-0813">Transport</keyword>
<evidence type="ECO:0000313" key="19">
    <source>
        <dbReference type="Proteomes" id="UP000316142"/>
    </source>
</evidence>
<feature type="transmembrane region" description="Helical" evidence="15">
    <location>
        <begin position="56"/>
        <end position="80"/>
    </location>
</feature>
<evidence type="ECO:0000256" key="5">
    <source>
        <dbReference type="ARBA" id="ARBA00022692"/>
    </source>
</evidence>
<proteinExistence type="inferred from homology"/>
<dbReference type="SUPFAM" id="SSF56176">
    <property type="entry name" value="FAD-binding/transporter-associated domain-like"/>
    <property type="match status" value="1"/>
</dbReference>
<keyword evidence="6" id="KW-0677">Repeat</keyword>
<dbReference type="InterPro" id="IPR002550">
    <property type="entry name" value="CNNM"/>
</dbReference>
<dbReference type="Pfam" id="PF00571">
    <property type="entry name" value="CBS"/>
    <property type="match status" value="1"/>
</dbReference>
<dbReference type="InterPro" id="IPR046342">
    <property type="entry name" value="CBS_dom_sf"/>
</dbReference>
<evidence type="ECO:0000256" key="9">
    <source>
        <dbReference type="ARBA" id="ARBA00023136"/>
    </source>
</evidence>
<evidence type="ECO:0000256" key="15">
    <source>
        <dbReference type="SAM" id="Phobius"/>
    </source>
</evidence>
<gene>
    <name evidence="18" type="ORF">FJW00_15675</name>
</gene>
<dbReference type="GeneID" id="93531814"/>
<protein>
    <recommendedName>
        <fullName evidence="12">Polyamine export protein</fullName>
    </recommendedName>
</protein>
<dbReference type="PROSITE" id="PS51846">
    <property type="entry name" value="CNNM"/>
    <property type="match status" value="1"/>
</dbReference>
<feature type="transmembrane region" description="Helical" evidence="15">
    <location>
        <begin position="142"/>
        <end position="162"/>
    </location>
</feature>
<evidence type="ECO:0000256" key="1">
    <source>
        <dbReference type="ARBA" id="ARBA00004429"/>
    </source>
</evidence>
<dbReference type="SUPFAM" id="SSF54631">
    <property type="entry name" value="CBS-domain pair"/>
    <property type="match status" value="1"/>
</dbReference>
<evidence type="ECO:0000256" key="4">
    <source>
        <dbReference type="ARBA" id="ARBA00022519"/>
    </source>
</evidence>
<dbReference type="Pfam" id="PF01595">
    <property type="entry name" value="CNNM"/>
    <property type="match status" value="1"/>
</dbReference>
<dbReference type="Gene3D" id="3.30.465.10">
    <property type="match status" value="1"/>
</dbReference>
<keyword evidence="7 14" id="KW-1133">Transmembrane helix</keyword>
<evidence type="ECO:0000256" key="13">
    <source>
        <dbReference type="PROSITE-ProRule" id="PRU00703"/>
    </source>
</evidence>
<sequence>MLDSLLVILLLIVVSAFFSLSEISLAAARKIKLKLLADEGNVNAQRVLKMQETPGMFFTVVQIGLNAVAILGGIVGDAAFSPVFSGLFSRFVPPELAEQLSFICSFTIVTSLFILFADLTPKRVGMVAPETIALRIINPMRFCLLVMRPLVWLFNGLANVFFRLFKLPMVRKDDITSDDIYAVVEAGALAGVLRKQEHELIENVFELESRTVPSSMTSRENIVWFDLHEDEASLKSKIAEHPHSKFLVCSGDIDHIVGYVDSKELLLRVLGNQSMALNSGLQIRSALIVPDTLTLSEALESFKTAGEDFAVIMNEYALVVGIITLNDVMTTLMGDLVGQGMEEQIVARDENSWLVEGGTPIDDVMRVLDIDDFPQSGNYETIGGFMMYMLRKIPKRTDFVKFAGYKFEVVDIDSYRIDQLLVTRIDERPPVLSMTKSEDEQG</sequence>
<dbReference type="SMART" id="SM01091">
    <property type="entry name" value="CorC_HlyC"/>
    <property type="match status" value="1"/>
</dbReference>
<name>A0ABY2Z4Y4_9GAMM</name>
<comment type="similarity">
    <text evidence="11">Belongs to the UPF0053 family. PaeA subfamily.</text>
</comment>
<evidence type="ECO:0000259" key="17">
    <source>
        <dbReference type="PROSITE" id="PS51846"/>
    </source>
</evidence>
<keyword evidence="8 13" id="KW-0129">CBS domain</keyword>
<dbReference type="Proteomes" id="UP000316142">
    <property type="component" value="Unassembled WGS sequence"/>
</dbReference>
<feature type="domain" description="CBS" evidence="16">
    <location>
        <begin position="282"/>
        <end position="343"/>
    </location>
</feature>
<keyword evidence="3" id="KW-1003">Cell membrane</keyword>
<comment type="subcellular location">
    <subcellularLocation>
        <location evidence="1">Cell inner membrane</location>
        <topology evidence="1">Multi-pass membrane protein</topology>
    </subcellularLocation>
</comment>
<dbReference type="PANTHER" id="PTHR22777:SF16">
    <property type="entry name" value="POLYAMINE EXPORT PROTEIN"/>
    <property type="match status" value="1"/>
</dbReference>
<dbReference type="EMBL" id="VHIZ01000052">
    <property type="protein sequence ID" value="TPV23146.1"/>
    <property type="molecule type" value="Genomic_DNA"/>
</dbReference>
<feature type="domain" description="CNNM transmembrane" evidence="17">
    <location>
        <begin position="1"/>
        <end position="197"/>
    </location>
</feature>
<dbReference type="InterPro" id="IPR005170">
    <property type="entry name" value="Transptr-assoc_dom"/>
</dbReference>
<dbReference type="Gene3D" id="3.10.580.10">
    <property type="entry name" value="CBS-domain"/>
    <property type="match status" value="1"/>
</dbReference>
<reference evidence="18 19" key="1">
    <citation type="submission" date="2019-06" db="EMBL/GenBank/DDBJ databases">
        <title>Taxogenomics and systematics of the genus Pantoea.</title>
        <authorList>
            <person name="Tambong J.T."/>
        </authorList>
    </citation>
    <scope>NUCLEOTIDE SEQUENCE [LARGE SCALE GENOMIC DNA]</scope>
    <source>
        <strain evidence="18 19">LMG 2558</strain>
    </source>
</reference>
<evidence type="ECO:0000256" key="11">
    <source>
        <dbReference type="ARBA" id="ARBA00038280"/>
    </source>
</evidence>
<evidence type="ECO:0000256" key="10">
    <source>
        <dbReference type="ARBA" id="ARBA00037177"/>
    </source>
</evidence>
<keyword evidence="19" id="KW-1185">Reference proteome</keyword>
<dbReference type="InterPro" id="IPR036318">
    <property type="entry name" value="FAD-bd_PCMH-like_sf"/>
</dbReference>
<dbReference type="InterPro" id="IPR016169">
    <property type="entry name" value="FAD-bd_PCMH_sub2"/>
</dbReference>
<dbReference type="RefSeq" id="WP_009087434.1">
    <property type="nucleotide sequence ID" value="NZ_CP110473.1"/>
</dbReference>